<dbReference type="EMBL" id="NFZW01000011">
    <property type="protein sequence ID" value="RFA35691.1"/>
    <property type="molecule type" value="Genomic_DNA"/>
</dbReference>
<keyword evidence="14" id="KW-1185">Reference proteome</keyword>
<dbReference type="GO" id="GO:0004721">
    <property type="term" value="F:phosphoprotein phosphatase activity"/>
    <property type="evidence" value="ECO:0007669"/>
    <property type="project" value="UniProtKB-KW"/>
</dbReference>
<dbReference type="EC" id="3.1.3.-" evidence="10"/>
<comment type="caution">
    <text evidence="13">The sequence shown here is derived from an EMBL/GenBank/DDBJ whole genome shotgun (WGS) entry which is preliminary data.</text>
</comment>
<comment type="subcellular location">
    <subcellularLocation>
        <location evidence="1 10">Cytoplasm</location>
    </subcellularLocation>
</comment>
<dbReference type="InterPro" id="IPR050992">
    <property type="entry name" value="CheZ_family_phosphatases"/>
</dbReference>
<dbReference type="GO" id="GO:0006935">
    <property type="term" value="P:chemotaxis"/>
    <property type="evidence" value="ECO:0007669"/>
    <property type="project" value="UniProtKB-KW"/>
</dbReference>
<evidence type="ECO:0000313" key="13">
    <source>
        <dbReference type="EMBL" id="RFA35691.1"/>
    </source>
</evidence>
<dbReference type="PANTHER" id="PTHR43693">
    <property type="entry name" value="PROTEIN PHOSPHATASE CHEZ"/>
    <property type="match status" value="1"/>
</dbReference>
<keyword evidence="5 10" id="KW-0145">Chemotaxis</keyword>
<evidence type="ECO:0000256" key="6">
    <source>
        <dbReference type="ARBA" id="ARBA00022779"/>
    </source>
</evidence>
<dbReference type="GO" id="GO:0097588">
    <property type="term" value="P:archaeal or bacterial-type flagellum-dependent cell motility"/>
    <property type="evidence" value="ECO:0007669"/>
    <property type="project" value="UniProtKB-KW"/>
</dbReference>
<dbReference type="InterPro" id="IPR007439">
    <property type="entry name" value="Chemotax_Pase_CheZ"/>
</dbReference>
<dbReference type="Gene3D" id="1.10.287.500">
    <property type="entry name" value="Helix hairpin bin"/>
    <property type="match status" value="1"/>
</dbReference>
<evidence type="ECO:0000256" key="1">
    <source>
        <dbReference type="ARBA" id="ARBA00004496"/>
    </source>
</evidence>
<evidence type="ECO:0000256" key="7">
    <source>
        <dbReference type="ARBA" id="ARBA00022801"/>
    </source>
</evidence>
<proteinExistence type="inferred from homology"/>
<dbReference type="PANTHER" id="PTHR43693:SF1">
    <property type="entry name" value="PROTEIN PHOSPHATASE CHEZ"/>
    <property type="match status" value="1"/>
</dbReference>
<dbReference type="GO" id="GO:0005737">
    <property type="term" value="C:cytoplasm"/>
    <property type="evidence" value="ECO:0007669"/>
    <property type="project" value="UniProtKB-SubCell"/>
</dbReference>
<evidence type="ECO:0000256" key="2">
    <source>
        <dbReference type="ARBA" id="ARBA00005908"/>
    </source>
</evidence>
<evidence type="ECO:0000256" key="4">
    <source>
        <dbReference type="ARBA" id="ARBA00022490"/>
    </source>
</evidence>
<dbReference type="SUPFAM" id="SSF75708">
    <property type="entry name" value="Chemotaxis phosphatase CheZ"/>
    <property type="match status" value="1"/>
</dbReference>
<evidence type="ECO:0000256" key="12">
    <source>
        <dbReference type="SAM" id="MobiDB-lite"/>
    </source>
</evidence>
<keyword evidence="8 10" id="KW-0904">Protein phosphatase</keyword>
<feature type="site" description="Enhances dephosphorylation of CheY-P" evidence="11">
    <location>
        <position position="175"/>
    </location>
</feature>
<evidence type="ECO:0000256" key="8">
    <source>
        <dbReference type="ARBA" id="ARBA00022912"/>
    </source>
</evidence>
<organism evidence="13 14">
    <name type="scientific">Alkalilimnicola ehrlichii</name>
    <dbReference type="NCBI Taxonomy" id="351052"/>
    <lineage>
        <taxon>Bacteria</taxon>
        <taxon>Pseudomonadati</taxon>
        <taxon>Pseudomonadota</taxon>
        <taxon>Gammaproteobacteria</taxon>
        <taxon>Chromatiales</taxon>
        <taxon>Ectothiorhodospiraceae</taxon>
        <taxon>Alkalilimnicola</taxon>
    </lineage>
</organism>
<name>A0A3E0WU64_9GAMM</name>
<protein>
    <recommendedName>
        <fullName evidence="3 10">Protein phosphatase CheZ</fullName>
        <ecNumber evidence="10">3.1.3.-</ecNumber>
    </recommendedName>
    <alternativeName>
        <fullName evidence="9 10">Chemotaxis protein CheZ</fullName>
    </alternativeName>
</protein>
<evidence type="ECO:0000256" key="9">
    <source>
        <dbReference type="ARBA" id="ARBA00029599"/>
    </source>
</evidence>
<gene>
    <name evidence="13" type="ORF">CAL65_12215</name>
</gene>
<dbReference type="PIRSF" id="PIRSF002884">
    <property type="entry name" value="CheZ"/>
    <property type="match status" value="1"/>
</dbReference>
<keyword evidence="6 10" id="KW-0283">Flagellar rotation</keyword>
<dbReference type="AlphaFoldDB" id="A0A3E0WU64"/>
<dbReference type="RefSeq" id="WP_116302457.1">
    <property type="nucleotide sequence ID" value="NZ_NFZV01000011.1"/>
</dbReference>
<dbReference type="GO" id="GO:0050920">
    <property type="term" value="P:regulation of chemotaxis"/>
    <property type="evidence" value="ECO:0007669"/>
    <property type="project" value="InterPro"/>
</dbReference>
<evidence type="ECO:0000256" key="5">
    <source>
        <dbReference type="ARBA" id="ARBA00022500"/>
    </source>
</evidence>
<comment type="subunit">
    <text evidence="10">Homodimer.</text>
</comment>
<evidence type="ECO:0000313" key="14">
    <source>
        <dbReference type="Proteomes" id="UP000256763"/>
    </source>
</evidence>
<comment type="function">
    <text evidence="10">Plays an important role in bacterial chemotaxis signal transduction pathway by accelerating the dephosphorylation of phosphorylated CheY (CheY-P).</text>
</comment>
<evidence type="ECO:0000256" key="3">
    <source>
        <dbReference type="ARBA" id="ARBA00018484"/>
    </source>
</evidence>
<dbReference type="Pfam" id="PF04344">
    <property type="entry name" value="CheZ"/>
    <property type="match status" value="1"/>
</dbReference>
<accession>A0A3E0WU64</accession>
<keyword evidence="7 10" id="KW-0378">Hydrolase</keyword>
<feature type="region of interest" description="Disordered" evidence="12">
    <location>
        <begin position="212"/>
        <end position="235"/>
    </location>
</feature>
<dbReference type="OrthoDB" id="9773007at2"/>
<evidence type="ECO:0000256" key="11">
    <source>
        <dbReference type="PIRSR" id="PIRSR002884-1"/>
    </source>
</evidence>
<sequence length="249" mass="27869">MAEESAGDRYLESARMLVQSLEAGDEMAADKAIDELTHIRETVLFKELGMLTRELHESIKAFRLDTRLSDIAESEIPDARDRLNYVITMTEQAAHRTLTAIEDSINRVDVVIGKAQPMRENWQRFRNREMAVDEFRVLCRDLDEFLEASAEEGGKVQSNLTEALMAQDYQDLTGQIIRRVINLVQEVEENLVQLVRFSGGRILEENAASADKNKDGAIKAEGPSVPGVDKGDVVQGQDDVDDLLSSLGF</sequence>
<dbReference type="GO" id="GO:0009288">
    <property type="term" value="C:bacterial-type flagellum"/>
    <property type="evidence" value="ECO:0007669"/>
    <property type="project" value="InterPro"/>
</dbReference>
<reference evidence="14" key="1">
    <citation type="submission" date="2017-05" db="EMBL/GenBank/DDBJ databases">
        <authorList>
            <person name="Sharma S."/>
            <person name="Sidhu C."/>
            <person name="Pinnaka A.K."/>
        </authorList>
    </citation>
    <scope>NUCLEOTIDE SEQUENCE [LARGE SCALE GENOMIC DNA]</scope>
    <source>
        <strain evidence="14">AK93</strain>
    </source>
</reference>
<comment type="similarity">
    <text evidence="2 10">Belongs to the CheZ family.</text>
</comment>
<keyword evidence="4 10" id="KW-0963">Cytoplasm</keyword>
<evidence type="ECO:0000256" key="10">
    <source>
        <dbReference type="PIRNR" id="PIRNR002884"/>
    </source>
</evidence>
<dbReference type="Proteomes" id="UP000256763">
    <property type="component" value="Unassembled WGS sequence"/>
</dbReference>